<keyword evidence="11" id="KW-1185">Reference proteome</keyword>
<dbReference type="InterPro" id="IPR008255">
    <property type="entry name" value="Pyr_nucl-diS_OxRdtase_2_AS"/>
</dbReference>
<sequence>MTEKIENVIIIGSGPAGLTAAIYAARANLHPVLIEGAQAGGQLMITTDVENFPGFPDGIQGPQLILEMKKQAQRFDTTFITGDVTSVDFSQRPFSIVVDGERTYRTRSVIICSGARAKLLGIESEARLMGHGVSACATCDGFFFRGKDVFIVGGGDTAMEEATFLTRFANQVSVIHRRDKLRASKIMQDKAFKNPKIKFIWDTTITDILDGPSGTVSAAVLQNLKTGETSQRKIDGVFIAIGHEPNTALFKGQLALDDRGYIKTQPGTPRTNVPGVFAAGDVQDPNYRQAITAAGTGCMAAMDAEKFLESEEGH</sequence>
<dbReference type="PRINTS" id="PR00469">
    <property type="entry name" value="PNDRDTASEII"/>
</dbReference>
<reference evidence="10 11" key="1">
    <citation type="journal article" date="2020" name="Nature">
        <title>Bacterial chemolithoautotrophy via manganese oxidation.</title>
        <authorList>
            <person name="Yu H."/>
            <person name="Leadbetter J.R."/>
        </authorList>
    </citation>
    <scope>NUCLEOTIDE SEQUENCE [LARGE SCALE GENOMIC DNA]</scope>
    <source>
        <strain evidence="10 11">Mn-1</strain>
    </source>
</reference>
<keyword evidence="8" id="KW-0521">NADP</keyword>
<dbReference type="GO" id="GO:0004791">
    <property type="term" value="F:thioredoxin-disulfide reductase (NADPH) activity"/>
    <property type="evidence" value="ECO:0007669"/>
    <property type="project" value="UniProtKB-UniRule"/>
</dbReference>
<keyword evidence="3 7" id="KW-0274">FAD</keyword>
<dbReference type="RefSeq" id="WP_168062328.1">
    <property type="nucleotide sequence ID" value="NZ_VTOW01000003.1"/>
</dbReference>
<dbReference type="Proteomes" id="UP000534783">
    <property type="component" value="Unassembled WGS sequence"/>
</dbReference>
<evidence type="ECO:0000256" key="4">
    <source>
        <dbReference type="ARBA" id="ARBA00023002"/>
    </source>
</evidence>
<comment type="catalytic activity">
    <reaction evidence="7">
        <text>[thioredoxin]-dithiol + NADP(+) = [thioredoxin]-disulfide + NADPH + H(+)</text>
        <dbReference type="Rhea" id="RHEA:20345"/>
        <dbReference type="Rhea" id="RHEA-COMP:10698"/>
        <dbReference type="Rhea" id="RHEA-COMP:10700"/>
        <dbReference type="ChEBI" id="CHEBI:15378"/>
        <dbReference type="ChEBI" id="CHEBI:29950"/>
        <dbReference type="ChEBI" id="CHEBI:50058"/>
        <dbReference type="ChEBI" id="CHEBI:57783"/>
        <dbReference type="ChEBI" id="CHEBI:58349"/>
        <dbReference type="EC" id="1.8.1.9"/>
    </reaction>
</comment>
<gene>
    <name evidence="10" type="primary">trxB</name>
    <name evidence="10" type="ORF">MNODULE_17570</name>
</gene>
<evidence type="ECO:0000313" key="11">
    <source>
        <dbReference type="Proteomes" id="UP000534783"/>
    </source>
</evidence>
<dbReference type="GO" id="GO:0005737">
    <property type="term" value="C:cytoplasm"/>
    <property type="evidence" value="ECO:0007669"/>
    <property type="project" value="InterPro"/>
</dbReference>
<dbReference type="EC" id="1.8.1.9" evidence="7"/>
<dbReference type="PRINTS" id="PR00368">
    <property type="entry name" value="FADPNR"/>
</dbReference>
<evidence type="ECO:0000256" key="6">
    <source>
        <dbReference type="ARBA" id="ARBA00023284"/>
    </source>
</evidence>
<evidence type="ECO:0000256" key="7">
    <source>
        <dbReference type="RuleBase" id="RU003880"/>
    </source>
</evidence>
<dbReference type="InterPro" id="IPR005982">
    <property type="entry name" value="Thioredox_Rdtase"/>
</dbReference>
<keyword evidence="2 7" id="KW-0285">Flavoprotein</keyword>
<evidence type="ECO:0000256" key="3">
    <source>
        <dbReference type="ARBA" id="ARBA00022827"/>
    </source>
</evidence>
<keyword evidence="6 7" id="KW-0676">Redox-active center</keyword>
<dbReference type="InterPro" id="IPR050097">
    <property type="entry name" value="Ferredoxin-NADP_redctase_2"/>
</dbReference>
<dbReference type="EMBL" id="VTOW01000003">
    <property type="protein sequence ID" value="NKE72564.1"/>
    <property type="molecule type" value="Genomic_DNA"/>
</dbReference>
<dbReference type="InterPro" id="IPR036188">
    <property type="entry name" value="FAD/NAD-bd_sf"/>
</dbReference>
<dbReference type="GO" id="GO:0019430">
    <property type="term" value="P:removal of superoxide radicals"/>
    <property type="evidence" value="ECO:0007669"/>
    <property type="project" value="UniProtKB-UniRule"/>
</dbReference>
<comment type="caution">
    <text evidence="10">The sequence shown here is derived from an EMBL/GenBank/DDBJ whole genome shotgun (WGS) entry which is preliminary data.</text>
</comment>
<protein>
    <recommendedName>
        <fullName evidence="7">Thioredoxin reductase</fullName>
        <ecNumber evidence="7">1.8.1.9</ecNumber>
    </recommendedName>
</protein>
<keyword evidence="4 7" id="KW-0560">Oxidoreductase</keyword>
<evidence type="ECO:0000256" key="5">
    <source>
        <dbReference type="ARBA" id="ARBA00023157"/>
    </source>
</evidence>
<dbReference type="Gene3D" id="3.50.50.60">
    <property type="entry name" value="FAD/NAD(P)-binding domain"/>
    <property type="match status" value="2"/>
</dbReference>
<organism evidence="10 11">
    <name type="scientific">Candidatus Manganitrophus noduliformans</name>
    <dbReference type="NCBI Taxonomy" id="2606439"/>
    <lineage>
        <taxon>Bacteria</taxon>
        <taxon>Pseudomonadati</taxon>
        <taxon>Nitrospirota</taxon>
        <taxon>Nitrospiria</taxon>
        <taxon>Candidatus Troglogloeales</taxon>
        <taxon>Candidatus Manganitrophaceae</taxon>
        <taxon>Candidatus Manganitrophus</taxon>
    </lineage>
</organism>
<name>A0A7X6ICL0_9BACT</name>
<comment type="subunit">
    <text evidence="7">Homodimer.</text>
</comment>
<comment type="similarity">
    <text evidence="1 7">Belongs to the class-II pyridine nucleotide-disulfide oxidoreductase family.</text>
</comment>
<dbReference type="SUPFAM" id="SSF51905">
    <property type="entry name" value="FAD/NAD(P)-binding domain"/>
    <property type="match status" value="1"/>
</dbReference>
<keyword evidence="5" id="KW-1015">Disulfide bond</keyword>
<dbReference type="InterPro" id="IPR023753">
    <property type="entry name" value="FAD/NAD-binding_dom"/>
</dbReference>
<proteinExistence type="inferred from homology"/>
<evidence type="ECO:0000259" key="9">
    <source>
        <dbReference type="Pfam" id="PF07992"/>
    </source>
</evidence>
<evidence type="ECO:0000256" key="2">
    <source>
        <dbReference type="ARBA" id="ARBA00022630"/>
    </source>
</evidence>
<dbReference type="Pfam" id="PF07992">
    <property type="entry name" value="Pyr_redox_2"/>
    <property type="match status" value="1"/>
</dbReference>
<dbReference type="AlphaFoldDB" id="A0A7X6ICL0"/>
<dbReference type="PANTHER" id="PTHR48105">
    <property type="entry name" value="THIOREDOXIN REDUCTASE 1-RELATED-RELATED"/>
    <property type="match status" value="1"/>
</dbReference>
<evidence type="ECO:0000313" key="10">
    <source>
        <dbReference type="EMBL" id="NKE72564.1"/>
    </source>
</evidence>
<accession>A0A7X6ICL0</accession>
<evidence type="ECO:0000256" key="1">
    <source>
        <dbReference type="ARBA" id="ARBA00009333"/>
    </source>
</evidence>
<feature type="domain" description="FAD/NAD(P)-binding" evidence="9">
    <location>
        <begin position="7"/>
        <end position="297"/>
    </location>
</feature>
<dbReference type="NCBIfam" id="TIGR01292">
    <property type="entry name" value="TRX_reduct"/>
    <property type="match status" value="1"/>
</dbReference>
<comment type="cofactor">
    <cofactor evidence="8">
        <name>FAD</name>
        <dbReference type="ChEBI" id="CHEBI:57692"/>
    </cofactor>
    <text evidence="8">Binds 1 FAD per subunit.</text>
</comment>
<dbReference type="PROSITE" id="PS00573">
    <property type="entry name" value="PYRIDINE_REDOX_2"/>
    <property type="match status" value="1"/>
</dbReference>
<evidence type="ECO:0000256" key="8">
    <source>
        <dbReference type="RuleBase" id="RU003881"/>
    </source>
</evidence>